<feature type="chain" id="PRO_5014638379" description="Porin domain-containing protein" evidence="1">
    <location>
        <begin position="24"/>
        <end position="409"/>
    </location>
</feature>
<evidence type="ECO:0000313" key="3">
    <source>
        <dbReference type="Proteomes" id="UP000233248"/>
    </source>
</evidence>
<dbReference type="InterPro" id="IPR023614">
    <property type="entry name" value="Porin_dom_sf"/>
</dbReference>
<dbReference type="RefSeq" id="WP_101184327.1">
    <property type="nucleotide sequence ID" value="NZ_CP031218.1"/>
</dbReference>
<dbReference type="AlphaFoldDB" id="A0A2N1J3U1"/>
<dbReference type="Pfam" id="PF05538">
    <property type="entry name" value="Campylo_MOMP"/>
    <property type="match status" value="1"/>
</dbReference>
<dbReference type="InterPro" id="IPR008439">
    <property type="entry name" value="Campylo_MOMP"/>
</dbReference>
<sequence>MKKFAKLSLATSIALASFSCANAQDLEQAIKNVDVSGTVAYRYNDYEENTGGLDDSSTSNNYKIAVNVKSQVNEDITANTRFIIGSDTAPVSLSTHDDGDANVDMTLSEVNFTYTGIANTSITLGKQGLATPFTLHRDAMGDEQTGTGILAVTNVGPVTLAGAYFNQTNLGTSGDYLPKENSSSTISLTDSNGDTINLPSTSNDDFGDKNIITAGAMLNIAGINADAWYIDMQDIFDAFTIGLSAKYNIGDVKLAPYARYTSLDLDNSSDDNKLWKLGMRANMGIFGAHLGYGETDEEGGVTALDYSAATGYDEHWNIALSGISDASIVFASVDAQVMPKLNVALKYTNLDTDSKSNSTDQEEIYTQLTYNMSKNLSTYVRFGQYEKKDDNNGDDIDSTRGRLQVQYSF</sequence>
<protein>
    <recommendedName>
        <fullName evidence="4">Porin domain-containing protein</fullName>
    </recommendedName>
</protein>
<keyword evidence="1" id="KW-0732">Signal</keyword>
<dbReference type="Proteomes" id="UP000233248">
    <property type="component" value="Unassembled WGS sequence"/>
</dbReference>
<comment type="caution">
    <text evidence="2">The sequence shown here is derived from an EMBL/GenBank/DDBJ whole genome shotgun (WGS) entry which is preliminary data.</text>
</comment>
<dbReference type="OrthoDB" id="5365239at2"/>
<proteinExistence type="predicted"/>
<dbReference type="EMBL" id="NXIF01000020">
    <property type="protein sequence ID" value="PKI81228.1"/>
    <property type="molecule type" value="Genomic_DNA"/>
</dbReference>
<evidence type="ECO:0000256" key="1">
    <source>
        <dbReference type="SAM" id="SignalP"/>
    </source>
</evidence>
<dbReference type="SUPFAM" id="SSF56935">
    <property type="entry name" value="Porins"/>
    <property type="match status" value="1"/>
</dbReference>
<dbReference type="Gene3D" id="2.40.160.10">
    <property type="entry name" value="Porin"/>
    <property type="match status" value="1"/>
</dbReference>
<dbReference type="KEGG" id="ahs:AHALO_0301"/>
<organism evidence="2 3">
    <name type="scientific">Malaciobacter halophilus</name>
    <dbReference type="NCBI Taxonomy" id="197482"/>
    <lineage>
        <taxon>Bacteria</taxon>
        <taxon>Pseudomonadati</taxon>
        <taxon>Campylobacterota</taxon>
        <taxon>Epsilonproteobacteria</taxon>
        <taxon>Campylobacterales</taxon>
        <taxon>Arcobacteraceae</taxon>
        <taxon>Malaciobacter</taxon>
    </lineage>
</organism>
<keyword evidence="3" id="KW-1185">Reference proteome</keyword>
<reference evidence="2 3" key="1">
    <citation type="submission" date="2017-09" db="EMBL/GenBank/DDBJ databases">
        <title>Genomics of the genus Arcobacter.</title>
        <authorList>
            <person name="Perez-Cataluna A."/>
            <person name="Figueras M.J."/>
            <person name="Salas-Masso N."/>
        </authorList>
    </citation>
    <scope>NUCLEOTIDE SEQUENCE [LARGE SCALE GENOMIC DNA]</scope>
    <source>
        <strain evidence="2 3">DSM 18005</strain>
    </source>
</reference>
<name>A0A2N1J3U1_9BACT</name>
<accession>A0A2N1J3U1</accession>
<evidence type="ECO:0000313" key="2">
    <source>
        <dbReference type="EMBL" id="PKI81228.1"/>
    </source>
</evidence>
<dbReference type="PROSITE" id="PS51257">
    <property type="entry name" value="PROKAR_LIPOPROTEIN"/>
    <property type="match status" value="1"/>
</dbReference>
<evidence type="ECO:0008006" key="4">
    <source>
        <dbReference type="Google" id="ProtNLM"/>
    </source>
</evidence>
<feature type="signal peptide" evidence="1">
    <location>
        <begin position="1"/>
        <end position="23"/>
    </location>
</feature>
<gene>
    <name evidence="2" type="ORF">CP960_05055</name>
</gene>